<gene>
    <name evidence="3" type="ORF">E1B00_14860</name>
</gene>
<evidence type="ECO:0000256" key="1">
    <source>
        <dbReference type="SAM" id="MobiDB-lite"/>
    </source>
</evidence>
<organism evidence="3 4">
    <name type="scientific">Arenimonas terrae</name>
    <dbReference type="NCBI Taxonomy" id="2546226"/>
    <lineage>
        <taxon>Bacteria</taxon>
        <taxon>Pseudomonadati</taxon>
        <taxon>Pseudomonadota</taxon>
        <taxon>Gammaproteobacteria</taxon>
        <taxon>Lysobacterales</taxon>
        <taxon>Lysobacteraceae</taxon>
        <taxon>Arenimonas</taxon>
    </lineage>
</organism>
<comment type="caution">
    <text evidence="3">The sequence shown here is derived from an EMBL/GenBank/DDBJ whole genome shotgun (WGS) entry which is preliminary data.</text>
</comment>
<dbReference type="InterPro" id="IPR007055">
    <property type="entry name" value="BON_dom"/>
</dbReference>
<dbReference type="PROSITE" id="PS50914">
    <property type="entry name" value="BON"/>
    <property type="match status" value="2"/>
</dbReference>
<feature type="compositionally biased region" description="Pro residues" evidence="1">
    <location>
        <begin position="18"/>
        <end position="28"/>
    </location>
</feature>
<dbReference type="InterPro" id="IPR014004">
    <property type="entry name" value="Transpt-assoc_nodulatn_dom_bac"/>
</dbReference>
<dbReference type="Gene3D" id="3.30.1340.30">
    <property type="match status" value="2"/>
</dbReference>
<feature type="domain" description="BON" evidence="2">
    <location>
        <begin position="180"/>
        <end position="249"/>
    </location>
</feature>
<dbReference type="Proteomes" id="UP000305760">
    <property type="component" value="Unassembled WGS sequence"/>
</dbReference>
<name>A0A5C4RPW1_9GAMM</name>
<dbReference type="EMBL" id="SMDR01000005">
    <property type="protein sequence ID" value="TNJ32677.1"/>
    <property type="molecule type" value="Genomic_DNA"/>
</dbReference>
<reference evidence="3 4" key="1">
    <citation type="submission" date="2019-03" db="EMBL/GenBank/DDBJ databases">
        <title>Arenimonas daejeonensis sp. nov., isolated from compost.</title>
        <authorList>
            <person name="Jeon C.O."/>
        </authorList>
    </citation>
    <scope>NUCLEOTIDE SEQUENCE [LARGE SCALE GENOMIC DNA]</scope>
    <source>
        <strain evidence="3 4">R29</strain>
    </source>
</reference>
<proteinExistence type="predicted"/>
<feature type="region of interest" description="Disordered" evidence="1">
    <location>
        <begin position="1"/>
        <end position="29"/>
    </location>
</feature>
<protein>
    <submittedName>
        <fullName evidence="3">BON domain-containing protein</fullName>
    </submittedName>
</protein>
<dbReference type="AlphaFoldDB" id="A0A5C4RPW1"/>
<keyword evidence="4" id="KW-1185">Reference proteome</keyword>
<sequence length="249" mass="25932">MLRWVAGAQPPVRRDAPWVPPAPSPPGRPAARCPAAIRFLQGIPMKILTRTLLAFAIAASLGACMNTDDNAGAKRNLATTLDDASITASVKSMLLADERTKGFDINVNTSQGLVTLRGGADSQAAKRAASLVAGSADGVRRVDNRLVVATDDSERRQDADTATASGDVREAMDESGDGIDDAWITSKVKAQLLADTSVAGMKIDVDTNANVVTLTGTTGTSTARLAAIRIAAATRGVLRVEADGLRVVR</sequence>
<dbReference type="Pfam" id="PF04972">
    <property type="entry name" value="BON"/>
    <property type="match status" value="2"/>
</dbReference>
<evidence type="ECO:0000259" key="2">
    <source>
        <dbReference type="PROSITE" id="PS50914"/>
    </source>
</evidence>
<dbReference type="InterPro" id="IPR051686">
    <property type="entry name" value="Lipoprotein_DolP"/>
</dbReference>
<evidence type="ECO:0000313" key="3">
    <source>
        <dbReference type="EMBL" id="TNJ32677.1"/>
    </source>
</evidence>
<feature type="domain" description="BON" evidence="2">
    <location>
        <begin position="82"/>
        <end position="150"/>
    </location>
</feature>
<dbReference type="PANTHER" id="PTHR34606:SF15">
    <property type="entry name" value="BON DOMAIN-CONTAINING PROTEIN"/>
    <property type="match status" value="1"/>
</dbReference>
<dbReference type="SMART" id="SM00749">
    <property type="entry name" value="BON"/>
    <property type="match status" value="2"/>
</dbReference>
<dbReference type="OrthoDB" id="8910395at2"/>
<accession>A0A5C4RPW1</accession>
<evidence type="ECO:0000313" key="4">
    <source>
        <dbReference type="Proteomes" id="UP000305760"/>
    </source>
</evidence>
<dbReference type="PANTHER" id="PTHR34606">
    <property type="entry name" value="BON DOMAIN-CONTAINING PROTEIN"/>
    <property type="match status" value="1"/>
</dbReference>